<dbReference type="EMBL" id="JYDI01003603">
    <property type="protein sequence ID" value="KRY15778.1"/>
    <property type="molecule type" value="Genomic_DNA"/>
</dbReference>
<organism evidence="1 2">
    <name type="scientific">Trichinella britovi</name>
    <name type="common">Parasitic roundworm</name>
    <dbReference type="NCBI Taxonomy" id="45882"/>
    <lineage>
        <taxon>Eukaryota</taxon>
        <taxon>Metazoa</taxon>
        <taxon>Ecdysozoa</taxon>
        <taxon>Nematoda</taxon>
        <taxon>Enoplea</taxon>
        <taxon>Dorylaimia</taxon>
        <taxon>Trichinellida</taxon>
        <taxon>Trichinellidae</taxon>
        <taxon>Trichinella</taxon>
    </lineage>
</organism>
<sequence length="60" mass="6897">MPAHYVTGLYYINSVKTVDIHYRGRKSVTHVSMKNISNCQGIRSRAFYYELIADDGTEEP</sequence>
<comment type="caution">
    <text evidence="1">The sequence shown here is derived from an EMBL/GenBank/DDBJ whole genome shotgun (WGS) entry which is preliminary data.</text>
</comment>
<protein>
    <submittedName>
        <fullName evidence="1">Uncharacterized protein</fullName>
    </submittedName>
</protein>
<gene>
    <name evidence="1" type="ORF">T03_4671</name>
</gene>
<proteinExistence type="predicted"/>
<evidence type="ECO:0000313" key="1">
    <source>
        <dbReference type="EMBL" id="KRY15778.1"/>
    </source>
</evidence>
<reference evidence="1 2" key="1">
    <citation type="submission" date="2015-01" db="EMBL/GenBank/DDBJ databases">
        <title>Evolution of Trichinella species and genotypes.</title>
        <authorList>
            <person name="Korhonen P.K."/>
            <person name="Edoardo P."/>
            <person name="Giuseppe L.R."/>
            <person name="Gasser R.B."/>
        </authorList>
    </citation>
    <scope>NUCLEOTIDE SEQUENCE [LARGE SCALE GENOMIC DNA]</scope>
    <source>
        <strain evidence="1">ISS120</strain>
    </source>
</reference>
<dbReference type="AlphaFoldDB" id="A0A0V0ZTP4"/>
<accession>A0A0V0ZTP4</accession>
<keyword evidence="2" id="KW-1185">Reference proteome</keyword>
<dbReference type="Proteomes" id="UP000054653">
    <property type="component" value="Unassembled WGS sequence"/>
</dbReference>
<name>A0A0V0ZTP4_TRIBR</name>
<feature type="non-terminal residue" evidence="1">
    <location>
        <position position="60"/>
    </location>
</feature>
<evidence type="ECO:0000313" key="2">
    <source>
        <dbReference type="Proteomes" id="UP000054653"/>
    </source>
</evidence>